<dbReference type="Proteomes" id="UP000462760">
    <property type="component" value="Unassembled WGS sequence"/>
</dbReference>
<dbReference type="OrthoDB" id="1842465at2"/>
<gene>
    <name evidence="1" type="ORF">FYJ27_11695</name>
</gene>
<dbReference type="RefSeq" id="WP_154485032.1">
    <property type="nucleotide sequence ID" value="NZ_VULR01000023.1"/>
</dbReference>
<evidence type="ECO:0000313" key="2">
    <source>
        <dbReference type="Proteomes" id="UP000462760"/>
    </source>
</evidence>
<reference evidence="1 2" key="1">
    <citation type="submission" date="2019-08" db="EMBL/GenBank/DDBJ databases">
        <title>In-depth cultivation of the pig gut microbiome towards novel bacterial diversity and tailored functional studies.</title>
        <authorList>
            <person name="Wylensek D."/>
            <person name="Hitch T.C.A."/>
            <person name="Clavel T."/>
        </authorList>
    </citation>
    <scope>NUCLEOTIDE SEQUENCE [LARGE SCALE GENOMIC DNA]</scope>
    <source>
        <strain evidence="1 2">Med78-601-WT-4W-RMD-3</strain>
    </source>
</reference>
<sequence length="217" mass="25541">MKEKIEYLMKLSDKEFGYYIFSHDPIHNKVDEKLKEEIIEKSLECGREVAEGLKIKYGFKNIVEYLKVLDLELCTKDTNSGLEYIYFGTYQKPNKITIYTDNIKLGTDLIEEWDLVRLKNVELQDIVIAHEIFHHFQEHDKSLYINTNKITLWSIGKFKYRSRLVAQDEIAGMAFAKELLELDFSPNVLDVLLLYPHDKDLAIEIYENIINSIPKKI</sequence>
<evidence type="ECO:0000313" key="1">
    <source>
        <dbReference type="EMBL" id="MSS44363.1"/>
    </source>
</evidence>
<comment type="caution">
    <text evidence="1">The sequence shown here is derived from an EMBL/GenBank/DDBJ whole genome shotgun (WGS) entry which is preliminary data.</text>
</comment>
<organism evidence="1 2">
    <name type="scientific">Anaerosalibacter bizertensis</name>
    <dbReference type="NCBI Taxonomy" id="932217"/>
    <lineage>
        <taxon>Bacteria</taxon>
        <taxon>Bacillati</taxon>
        <taxon>Bacillota</taxon>
        <taxon>Tissierellia</taxon>
        <taxon>Tissierellales</taxon>
        <taxon>Sporanaerobacteraceae</taxon>
        <taxon>Anaerosalibacter</taxon>
    </lineage>
</organism>
<accession>A0A844FJQ1</accession>
<name>A0A844FJQ1_9FIRM</name>
<dbReference type="AlphaFoldDB" id="A0A844FJQ1"/>
<proteinExistence type="predicted"/>
<dbReference type="EMBL" id="VULR01000023">
    <property type="protein sequence ID" value="MSS44363.1"/>
    <property type="molecule type" value="Genomic_DNA"/>
</dbReference>
<protein>
    <submittedName>
        <fullName evidence="1">Uncharacterized protein</fullName>
    </submittedName>
</protein>